<sequence>MIVKLKEERSLSAKHRIQCAELEETIGYIGEKTCAEVKEALDLQIIDRAKQLDLLKYRTRKSVGFGHRRWRIKKRQKREGEFLFFGPSRGAYPVYRSEDQNFQRRDVVEEESKSVPNHVEDQHDFIE</sequence>
<gene>
    <name evidence="2" type="ORF">QE152_g40719</name>
</gene>
<dbReference type="Proteomes" id="UP001458880">
    <property type="component" value="Unassembled WGS sequence"/>
</dbReference>
<proteinExistence type="predicted"/>
<dbReference type="EMBL" id="JASPKY010001341">
    <property type="protein sequence ID" value="KAK9675005.1"/>
    <property type="molecule type" value="Genomic_DNA"/>
</dbReference>
<accession>A0AAW1HFI6</accession>
<name>A0AAW1HFI6_POPJA</name>
<keyword evidence="3" id="KW-1185">Reference proteome</keyword>
<comment type="caution">
    <text evidence="2">The sequence shown here is derived from an EMBL/GenBank/DDBJ whole genome shotgun (WGS) entry which is preliminary data.</text>
</comment>
<evidence type="ECO:0000313" key="3">
    <source>
        <dbReference type="Proteomes" id="UP001458880"/>
    </source>
</evidence>
<protein>
    <submittedName>
        <fullName evidence="2">Uncharacterized protein</fullName>
    </submittedName>
</protein>
<organism evidence="2 3">
    <name type="scientific">Popillia japonica</name>
    <name type="common">Japanese beetle</name>
    <dbReference type="NCBI Taxonomy" id="7064"/>
    <lineage>
        <taxon>Eukaryota</taxon>
        <taxon>Metazoa</taxon>
        <taxon>Ecdysozoa</taxon>
        <taxon>Arthropoda</taxon>
        <taxon>Hexapoda</taxon>
        <taxon>Insecta</taxon>
        <taxon>Pterygota</taxon>
        <taxon>Neoptera</taxon>
        <taxon>Endopterygota</taxon>
        <taxon>Coleoptera</taxon>
        <taxon>Polyphaga</taxon>
        <taxon>Scarabaeiformia</taxon>
        <taxon>Scarabaeidae</taxon>
        <taxon>Rutelinae</taxon>
        <taxon>Popillia</taxon>
    </lineage>
</organism>
<evidence type="ECO:0000256" key="1">
    <source>
        <dbReference type="SAM" id="MobiDB-lite"/>
    </source>
</evidence>
<evidence type="ECO:0000313" key="2">
    <source>
        <dbReference type="EMBL" id="KAK9675005.1"/>
    </source>
</evidence>
<feature type="region of interest" description="Disordered" evidence="1">
    <location>
        <begin position="107"/>
        <end position="127"/>
    </location>
</feature>
<reference evidence="2 3" key="1">
    <citation type="journal article" date="2024" name="BMC Genomics">
        <title>De novo assembly and annotation of Popillia japonica's genome with initial clues to its potential as an invasive pest.</title>
        <authorList>
            <person name="Cucini C."/>
            <person name="Boschi S."/>
            <person name="Funari R."/>
            <person name="Cardaioli E."/>
            <person name="Iannotti N."/>
            <person name="Marturano G."/>
            <person name="Paoli F."/>
            <person name="Bruttini M."/>
            <person name="Carapelli A."/>
            <person name="Frati F."/>
            <person name="Nardi F."/>
        </authorList>
    </citation>
    <scope>NUCLEOTIDE SEQUENCE [LARGE SCALE GENOMIC DNA]</scope>
    <source>
        <strain evidence="2">DMR45628</strain>
    </source>
</reference>
<dbReference type="AlphaFoldDB" id="A0AAW1HFI6"/>